<feature type="chain" id="PRO_5043123300" evidence="6">
    <location>
        <begin position="17"/>
        <end position="113"/>
    </location>
</feature>
<feature type="domain" description="SLC26A/SulP transporter" evidence="7">
    <location>
        <begin position="1"/>
        <end position="106"/>
    </location>
</feature>
<keyword evidence="6" id="KW-0732">Signal</keyword>
<dbReference type="GO" id="GO:0055085">
    <property type="term" value="P:transmembrane transport"/>
    <property type="evidence" value="ECO:0007669"/>
    <property type="project" value="InterPro"/>
</dbReference>
<name>A0A0N4VZP2_HAEPC</name>
<dbReference type="EMBL" id="UZAF01006631">
    <property type="protein sequence ID" value="VDO16703.1"/>
    <property type="molecule type" value="Genomic_DNA"/>
</dbReference>
<dbReference type="STRING" id="6290.A0A0N4VZP2"/>
<evidence type="ECO:0000256" key="3">
    <source>
        <dbReference type="ARBA" id="ARBA00022989"/>
    </source>
</evidence>
<evidence type="ECO:0000256" key="5">
    <source>
        <dbReference type="SAM" id="Phobius"/>
    </source>
</evidence>
<dbReference type="AlphaFoldDB" id="A0A0N4VZP2"/>
<evidence type="ECO:0000256" key="6">
    <source>
        <dbReference type="SAM" id="SignalP"/>
    </source>
</evidence>
<reference evidence="10" key="1">
    <citation type="submission" date="2017-02" db="UniProtKB">
        <authorList>
            <consortium name="WormBaseParasite"/>
        </authorList>
    </citation>
    <scope>IDENTIFICATION</scope>
</reference>
<evidence type="ECO:0000256" key="1">
    <source>
        <dbReference type="ARBA" id="ARBA00004141"/>
    </source>
</evidence>
<dbReference type="InterPro" id="IPR011547">
    <property type="entry name" value="SLC26A/SulP_dom"/>
</dbReference>
<dbReference type="Proteomes" id="UP000268014">
    <property type="component" value="Unassembled WGS sequence"/>
</dbReference>
<dbReference type="InterPro" id="IPR001902">
    <property type="entry name" value="SLC26A/SulP_fam"/>
</dbReference>
<dbReference type="OrthoDB" id="288203at2759"/>
<sequence length="113" mass="12420">MWVLHLSFLSIYLTDSAVTGLTFGAAVHAMSAQIKGLLGVHPRHTDEGFLQLIKKWFAIGEAVPHTNLVTLSISIITIAFLVLYKKYAEPQLKRKKITLPAELVAVSHGVPMV</sequence>
<dbReference type="Pfam" id="PF00916">
    <property type="entry name" value="Sulfate_transp"/>
    <property type="match status" value="1"/>
</dbReference>
<proteinExistence type="predicted"/>
<dbReference type="WBParaSite" id="HPLM_0000276401-mRNA-1">
    <property type="protein sequence ID" value="HPLM_0000276401-mRNA-1"/>
    <property type="gene ID" value="HPLM_0000276401"/>
</dbReference>
<evidence type="ECO:0000256" key="2">
    <source>
        <dbReference type="ARBA" id="ARBA00022692"/>
    </source>
</evidence>
<feature type="transmembrane region" description="Helical" evidence="5">
    <location>
        <begin position="65"/>
        <end position="84"/>
    </location>
</feature>
<reference evidence="8 9" key="2">
    <citation type="submission" date="2018-11" db="EMBL/GenBank/DDBJ databases">
        <authorList>
            <consortium name="Pathogen Informatics"/>
        </authorList>
    </citation>
    <scope>NUCLEOTIDE SEQUENCE [LARGE SCALE GENOMIC DNA]</scope>
    <source>
        <strain evidence="8 9">MHpl1</strain>
    </source>
</reference>
<comment type="subcellular location">
    <subcellularLocation>
        <location evidence="1">Membrane</location>
        <topology evidence="1">Multi-pass membrane protein</topology>
    </subcellularLocation>
</comment>
<protein>
    <submittedName>
        <fullName evidence="10">Sulfate_transp domain-containing protein</fullName>
    </submittedName>
</protein>
<evidence type="ECO:0000313" key="8">
    <source>
        <dbReference type="EMBL" id="VDO16703.1"/>
    </source>
</evidence>
<dbReference type="PANTHER" id="PTHR11814">
    <property type="entry name" value="SULFATE TRANSPORTER"/>
    <property type="match status" value="1"/>
</dbReference>
<organism evidence="10">
    <name type="scientific">Haemonchus placei</name>
    <name type="common">Barber's pole worm</name>
    <dbReference type="NCBI Taxonomy" id="6290"/>
    <lineage>
        <taxon>Eukaryota</taxon>
        <taxon>Metazoa</taxon>
        <taxon>Ecdysozoa</taxon>
        <taxon>Nematoda</taxon>
        <taxon>Chromadorea</taxon>
        <taxon>Rhabditida</taxon>
        <taxon>Rhabditina</taxon>
        <taxon>Rhabditomorpha</taxon>
        <taxon>Strongyloidea</taxon>
        <taxon>Trichostrongylidae</taxon>
        <taxon>Haemonchus</taxon>
    </lineage>
</organism>
<evidence type="ECO:0000259" key="7">
    <source>
        <dbReference type="Pfam" id="PF00916"/>
    </source>
</evidence>
<evidence type="ECO:0000313" key="10">
    <source>
        <dbReference type="WBParaSite" id="HPLM_0000276401-mRNA-1"/>
    </source>
</evidence>
<keyword evidence="9" id="KW-1185">Reference proteome</keyword>
<feature type="signal peptide" evidence="6">
    <location>
        <begin position="1"/>
        <end position="16"/>
    </location>
</feature>
<evidence type="ECO:0000256" key="4">
    <source>
        <dbReference type="ARBA" id="ARBA00023136"/>
    </source>
</evidence>
<evidence type="ECO:0000313" key="9">
    <source>
        <dbReference type="Proteomes" id="UP000268014"/>
    </source>
</evidence>
<keyword evidence="3 5" id="KW-1133">Transmembrane helix</keyword>
<gene>
    <name evidence="8" type="ORF">HPLM_LOCUS2760</name>
</gene>
<keyword evidence="4 5" id="KW-0472">Membrane</keyword>
<keyword evidence="2 5" id="KW-0812">Transmembrane</keyword>
<accession>A0A0N4VZP2</accession>
<dbReference type="GO" id="GO:0016020">
    <property type="term" value="C:membrane"/>
    <property type="evidence" value="ECO:0007669"/>
    <property type="project" value="UniProtKB-SubCell"/>
</dbReference>